<sequence length="271" mass="30935">MDGESPRQRFSGGEGRKRGKGKKTVCPNGFWDRFKASFLDDKFEILRHDLVNQMRFMRVEETCNVNVQALRLETNAYGGNHYKKSAPCYLPQGGVEMIAHHFLAIKRTGHFPAQYCDISQTTIVSRRVTRPPIRRARSIGLQWDDSCRRALLLFTVVVRDIQKCNTIDFREIHPETPLTSSKNPRVLQISPRLRNPPKDQHAGQTKGLRYFDDLADVVVTGAAVVLLLRKRTRTGIFMGVSDVVRSVHPSVRSSNPEERVPVVLRSSHMWN</sequence>
<gene>
    <name evidence="2" type="ORF">EAG_08804</name>
</gene>
<protein>
    <submittedName>
        <fullName evidence="2">Uncharacterized protein</fullName>
    </submittedName>
</protein>
<name>E2AYE0_CAMFO</name>
<evidence type="ECO:0000256" key="1">
    <source>
        <dbReference type="SAM" id="MobiDB-lite"/>
    </source>
</evidence>
<keyword evidence="3" id="KW-1185">Reference proteome</keyword>
<dbReference type="InParanoid" id="E2AYE0"/>
<dbReference type="Proteomes" id="UP000000311">
    <property type="component" value="Unassembled WGS sequence"/>
</dbReference>
<reference evidence="2 3" key="1">
    <citation type="journal article" date="2010" name="Science">
        <title>Genomic comparison of the ants Camponotus floridanus and Harpegnathos saltator.</title>
        <authorList>
            <person name="Bonasio R."/>
            <person name="Zhang G."/>
            <person name="Ye C."/>
            <person name="Mutti N.S."/>
            <person name="Fang X."/>
            <person name="Qin N."/>
            <person name="Donahue G."/>
            <person name="Yang P."/>
            <person name="Li Q."/>
            <person name="Li C."/>
            <person name="Zhang P."/>
            <person name="Huang Z."/>
            <person name="Berger S.L."/>
            <person name="Reinberg D."/>
            <person name="Wang J."/>
            <person name="Liebig J."/>
        </authorList>
    </citation>
    <scope>NUCLEOTIDE SEQUENCE [LARGE SCALE GENOMIC DNA]</scope>
    <source>
        <strain evidence="3">C129</strain>
    </source>
</reference>
<accession>E2AYE0</accession>
<dbReference type="AlphaFoldDB" id="E2AYE0"/>
<dbReference type="EMBL" id="GL443890">
    <property type="protein sequence ID" value="EFN61546.1"/>
    <property type="molecule type" value="Genomic_DNA"/>
</dbReference>
<organism evidence="3">
    <name type="scientific">Camponotus floridanus</name>
    <name type="common">Florida carpenter ant</name>
    <dbReference type="NCBI Taxonomy" id="104421"/>
    <lineage>
        <taxon>Eukaryota</taxon>
        <taxon>Metazoa</taxon>
        <taxon>Ecdysozoa</taxon>
        <taxon>Arthropoda</taxon>
        <taxon>Hexapoda</taxon>
        <taxon>Insecta</taxon>
        <taxon>Pterygota</taxon>
        <taxon>Neoptera</taxon>
        <taxon>Endopterygota</taxon>
        <taxon>Hymenoptera</taxon>
        <taxon>Apocrita</taxon>
        <taxon>Aculeata</taxon>
        <taxon>Formicoidea</taxon>
        <taxon>Formicidae</taxon>
        <taxon>Formicinae</taxon>
        <taxon>Camponotus</taxon>
    </lineage>
</organism>
<evidence type="ECO:0000313" key="3">
    <source>
        <dbReference type="Proteomes" id="UP000000311"/>
    </source>
</evidence>
<evidence type="ECO:0000313" key="2">
    <source>
        <dbReference type="EMBL" id="EFN61546.1"/>
    </source>
</evidence>
<feature type="region of interest" description="Disordered" evidence="1">
    <location>
        <begin position="1"/>
        <end position="23"/>
    </location>
</feature>
<feature type="region of interest" description="Disordered" evidence="1">
    <location>
        <begin position="175"/>
        <end position="204"/>
    </location>
</feature>
<proteinExistence type="predicted"/>